<dbReference type="RefSeq" id="WP_054875627.1">
    <property type="nucleotide sequence ID" value="NZ_LKET01000035.1"/>
</dbReference>
<evidence type="ECO:0000256" key="1">
    <source>
        <dbReference type="SAM" id="Coils"/>
    </source>
</evidence>
<dbReference type="PATRIC" id="fig|36849.3.peg.2749"/>
<dbReference type="Gene3D" id="3.30.70.270">
    <property type="match status" value="1"/>
</dbReference>
<dbReference type="Proteomes" id="UP000050326">
    <property type="component" value="Unassembled WGS sequence"/>
</dbReference>
<dbReference type="SUPFAM" id="SSF55073">
    <property type="entry name" value="Nucleotide cyclase"/>
    <property type="match status" value="1"/>
</dbReference>
<keyword evidence="5" id="KW-0378">Hydrolase</keyword>
<dbReference type="Gene3D" id="3.20.20.450">
    <property type="entry name" value="EAL domain"/>
    <property type="match status" value="1"/>
</dbReference>
<dbReference type="PANTHER" id="PTHR33121">
    <property type="entry name" value="CYCLIC DI-GMP PHOSPHODIESTERASE PDEF"/>
    <property type="match status" value="1"/>
</dbReference>
<keyword evidence="2" id="KW-0812">Transmembrane</keyword>
<dbReference type="InterPro" id="IPR035919">
    <property type="entry name" value="EAL_sf"/>
</dbReference>
<dbReference type="InterPro" id="IPR001633">
    <property type="entry name" value="EAL_dom"/>
</dbReference>
<organism evidence="5 6">
    <name type="scientific">Oxobacter pfennigii</name>
    <dbReference type="NCBI Taxonomy" id="36849"/>
    <lineage>
        <taxon>Bacteria</taxon>
        <taxon>Bacillati</taxon>
        <taxon>Bacillota</taxon>
        <taxon>Clostridia</taxon>
        <taxon>Eubacteriales</taxon>
        <taxon>Clostridiaceae</taxon>
        <taxon>Oxobacter</taxon>
    </lineage>
</organism>
<dbReference type="CDD" id="cd01949">
    <property type="entry name" value="GGDEF"/>
    <property type="match status" value="1"/>
</dbReference>
<reference evidence="5 6" key="1">
    <citation type="submission" date="2015-09" db="EMBL/GenBank/DDBJ databases">
        <title>Genome sequence of Oxobacter pfennigii DSM 3222.</title>
        <authorList>
            <person name="Poehlein A."/>
            <person name="Bengelsdorf F.R."/>
            <person name="Schiel-Bengelsdorf B."/>
            <person name="Duerre P."/>
            <person name="Daniel R."/>
        </authorList>
    </citation>
    <scope>NUCLEOTIDE SEQUENCE [LARGE SCALE GENOMIC DNA]</scope>
    <source>
        <strain evidence="5 6">DSM 3222</strain>
    </source>
</reference>
<gene>
    <name evidence="5" type="primary">gmr_2</name>
    <name evidence="5" type="ORF">OXPF_25960</name>
</gene>
<dbReference type="Pfam" id="PF00990">
    <property type="entry name" value="GGDEF"/>
    <property type="match status" value="1"/>
</dbReference>
<evidence type="ECO:0000256" key="2">
    <source>
        <dbReference type="SAM" id="Phobius"/>
    </source>
</evidence>
<dbReference type="InterPro" id="IPR000160">
    <property type="entry name" value="GGDEF_dom"/>
</dbReference>
<dbReference type="SMART" id="SM00267">
    <property type="entry name" value="GGDEF"/>
    <property type="match status" value="1"/>
</dbReference>
<dbReference type="PROSITE" id="PS50887">
    <property type="entry name" value="GGDEF"/>
    <property type="match status" value="1"/>
</dbReference>
<dbReference type="CDD" id="cd01948">
    <property type="entry name" value="EAL"/>
    <property type="match status" value="1"/>
</dbReference>
<dbReference type="PROSITE" id="PS50883">
    <property type="entry name" value="EAL"/>
    <property type="match status" value="1"/>
</dbReference>
<comment type="caution">
    <text evidence="5">The sequence shown here is derived from an EMBL/GenBank/DDBJ whole genome shotgun (WGS) entry which is preliminary data.</text>
</comment>
<feature type="transmembrane region" description="Helical" evidence="2">
    <location>
        <begin position="34"/>
        <end position="54"/>
    </location>
</feature>
<evidence type="ECO:0000313" key="5">
    <source>
        <dbReference type="EMBL" id="KPU43736.1"/>
    </source>
</evidence>
<dbReference type="GO" id="GO:0071111">
    <property type="term" value="F:cyclic-guanylate-specific phosphodiesterase activity"/>
    <property type="evidence" value="ECO:0007669"/>
    <property type="project" value="UniProtKB-EC"/>
</dbReference>
<protein>
    <submittedName>
        <fullName evidence="5">Cyclic di-GMP phosphodiesterase Gmr</fullName>
        <ecNumber evidence="5">3.1.4.52</ecNumber>
    </submittedName>
</protein>
<feature type="domain" description="GGDEF" evidence="4">
    <location>
        <begin position="187"/>
        <end position="320"/>
    </location>
</feature>
<dbReference type="SUPFAM" id="SSF141868">
    <property type="entry name" value="EAL domain-like"/>
    <property type="match status" value="1"/>
</dbReference>
<dbReference type="InterPro" id="IPR043128">
    <property type="entry name" value="Rev_trsase/Diguanyl_cyclase"/>
</dbReference>
<keyword evidence="1" id="KW-0175">Coiled coil</keyword>
<feature type="coiled-coil region" evidence="1">
    <location>
        <begin position="103"/>
        <end position="137"/>
    </location>
</feature>
<dbReference type="OrthoDB" id="9762141at2"/>
<dbReference type="STRING" id="36849.OXPF_25960"/>
<keyword evidence="6" id="KW-1185">Reference proteome</keyword>
<dbReference type="InterPro" id="IPR029787">
    <property type="entry name" value="Nucleotide_cyclase"/>
</dbReference>
<proteinExistence type="predicted"/>
<dbReference type="PANTHER" id="PTHR33121:SF70">
    <property type="entry name" value="SIGNALING PROTEIN YKOW"/>
    <property type="match status" value="1"/>
</dbReference>
<dbReference type="AlphaFoldDB" id="A0A0N8NT36"/>
<dbReference type="EMBL" id="LKET01000035">
    <property type="protein sequence ID" value="KPU43736.1"/>
    <property type="molecule type" value="Genomic_DNA"/>
</dbReference>
<name>A0A0N8NT36_9CLOT</name>
<evidence type="ECO:0000259" key="3">
    <source>
        <dbReference type="PROSITE" id="PS50883"/>
    </source>
</evidence>
<keyword evidence="2" id="KW-0472">Membrane</keyword>
<keyword evidence="2" id="KW-1133">Transmembrane helix</keyword>
<accession>A0A0N8NT36</accession>
<dbReference type="Pfam" id="PF00563">
    <property type="entry name" value="EAL"/>
    <property type="match status" value="1"/>
</dbReference>
<feature type="domain" description="EAL" evidence="3">
    <location>
        <begin position="329"/>
        <end position="583"/>
    </location>
</feature>
<dbReference type="SMART" id="SM00052">
    <property type="entry name" value="EAL"/>
    <property type="match status" value="1"/>
</dbReference>
<evidence type="ECO:0000313" key="6">
    <source>
        <dbReference type="Proteomes" id="UP000050326"/>
    </source>
</evidence>
<sequence length="586" mass="66762">MEQDVNEVKEENNRSYWYNFSGEKLPGSKEFNPGYISVRITLVYMFLGALWILLSDKVLEMIISDKQALIRISMLKGWIYVVVTGILIFALIYPALKKIKANEEKIIESYQELTSTYEELEAAHEEIAASEEELRSQFDSLMDSEKKLTESEDKLHHMAYHDILTGLPNRWALDENFGRIFANSVFVSGALFFIDLDNFKFINDSMGHSFGDELIKSTGERLKELLLDKGTVYRLGGDEFIVVLENIEKQEDAERFAAQILMGFKKPFKVGEKELHVNISIGVSLYPYHGMDSNELLRCADIAMYKAKESGRSRYVVYTQPMNEMVAERALIEKNLRTALENDEFELYYQPQLEIKKGAITGLEALLRWKSKELGYVSPLKFIKIAEDTQLIMPIGEWVLNKACLFLKKLHDQGEDDINIAVNISMLQLLQDDFADVVLKITESHGLNPEFLELEVTESVLMESYSAIEGKLKLLCSKGVKIALDDFGKGYSSLSYLKLLPISTLKIDKSFIDSISTESEDKALTGQIVMMGRTMGLNVVAEGVETLEQLEYLNKYKCHKIQGNYFSKPLPEKDAEMLIIRGDVAR</sequence>
<dbReference type="InterPro" id="IPR050706">
    <property type="entry name" value="Cyclic-di-GMP_PDE-like"/>
</dbReference>
<evidence type="ECO:0000259" key="4">
    <source>
        <dbReference type="PROSITE" id="PS50887"/>
    </source>
</evidence>
<dbReference type="EC" id="3.1.4.52" evidence="5"/>
<dbReference type="NCBIfam" id="TIGR00254">
    <property type="entry name" value="GGDEF"/>
    <property type="match status" value="1"/>
</dbReference>
<feature type="transmembrane region" description="Helical" evidence="2">
    <location>
        <begin position="75"/>
        <end position="96"/>
    </location>
</feature>